<feature type="compositionally biased region" description="Basic and acidic residues" evidence="1">
    <location>
        <begin position="45"/>
        <end position="58"/>
    </location>
</feature>
<dbReference type="AlphaFoldDB" id="A0A6P7S6B1"/>
<evidence type="ECO:0000313" key="2">
    <source>
        <dbReference type="Proteomes" id="UP000515154"/>
    </source>
</evidence>
<organism evidence="2 3">
    <name type="scientific">Octopus sinensis</name>
    <name type="common">East Asian common octopus</name>
    <dbReference type="NCBI Taxonomy" id="2607531"/>
    <lineage>
        <taxon>Eukaryota</taxon>
        <taxon>Metazoa</taxon>
        <taxon>Spiralia</taxon>
        <taxon>Lophotrochozoa</taxon>
        <taxon>Mollusca</taxon>
        <taxon>Cephalopoda</taxon>
        <taxon>Coleoidea</taxon>
        <taxon>Octopodiformes</taxon>
        <taxon>Octopoda</taxon>
        <taxon>Incirrata</taxon>
        <taxon>Octopodidae</taxon>
        <taxon>Octopus</taxon>
    </lineage>
</organism>
<gene>
    <name evidence="3" type="primary">LOC115209516</name>
</gene>
<sequence length="136" mass="15212">MEQQNCNALAVLARAVHIANKIVKLTKLPNATVYRVYEQFKEKKIDRKEHKTRSDSKRNPKFLAGLKRSIEGNPSPSMTPVAKKSNVIFATVCRALNKNLGMTNYVQQCRHLLTAKAKAIGAEGCPKLLPFIKHQG</sequence>
<proteinExistence type="predicted"/>
<feature type="region of interest" description="Disordered" evidence="1">
    <location>
        <begin position="45"/>
        <end position="79"/>
    </location>
</feature>
<accession>A0A6P7S6B1</accession>
<reference evidence="3" key="1">
    <citation type="submission" date="2025-08" db="UniProtKB">
        <authorList>
            <consortium name="RefSeq"/>
        </authorList>
    </citation>
    <scope>IDENTIFICATION</scope>
</reference>
<protein>
    <submittedName>
        <fullName evidence="3">Uncharacterized protein LOC115209516</fullName>
    </submittedName>
</protein>
<evidence type="ECO:0000313" key="3">
    <source>
        <dbReference type="RefSeq" id="XP_029633804.1"/>
    </source>
</evidence>
<name>A0A6P7S6B1_9MOLL</name>
<keyword evidence="2" id="KW-1185">Reference proteome</keyword>
<dbReference type="KEGG" id="osn:115209516"/>
<dbReference type="RefSeq" id="XP_029633804.1">
    <property type="nucleotide sequence ID" value="XM_029777944.1"/>
</dbReference>
<dbReference type="Proteomes" id="UP000515154">
    <property type="component" value="Linkage group LG3"/>
</dbReference>
<evidence type="ECO:0000256" key="1">
    <source>
        <dbReference type="SAM" id="MobiDB-lite"/>
    </source>
</evidence>